<name>A0A6J4L5N0_9CYAN</name>
<protein>
    <submittedName>
        <fullName evidence="1">Type II secretory pathway, ATPase PulE/Tfp pilus assembly pathway, ATPase PilB</fullName>
    </submittedName>
</protein>
<evidence type="ECO:0000313" key="1">
    <source>
        <dbReference type="EMBL" id="CAA9322866.1"/>
    </source>
</evidence>
<sequence>MTSRPANRAKTLKEAYRACEVNPLTGENMARYYVDLSAVPNTEAIEGVSTDLDIHEPGEFDTILFTGDRECDISTELKRIQSQCENAYRVIYREFDWERDVNEAEYTDLYLLLSKKVADDLTELRLNFDPKLLESFEAGFKDVTEETEASAGAEIPFISKLAAKLITQIRGSSQQKKVSRETIGRNLSRWQTDINLWLKNAFDKLKRKYPDRYQKGFLVIVDNLDRIHPSVGNHLFFDEAPQLQELDCTIIYRVPILVIYLYI</sequence>
<reference evidence="1" key="1">
    <citation type="submission" date="2020-02" db="EMBL/GenBank/DDBJ databases">
        <authorList>
            <person name="Meier V. D."/>
        </authorList>
    </citation>
    <scope>NUCLEOTIDE SEQUENCE</scope>
    <source>
        <strain evidence="1">AVDCRST_MAG84</strain>
    </source>
</reference>
<dbReference type="EMBL" id="CADCTZ010000228">
    <property type="protein sequence ID" value="CAA9322866.1"/>
    <property type="molecule type" value="Genomic_DNA"/>
</dbReference>
<accession>A0A6J4L5N0</accession>
<dbReference type="AlphaFoldDB" id="A0A6J4L5N0"/>
<proteinExistence type="predicted"/>
<organism evidence="1">
    <name type="scientific">uncultured Microcoleus sp</name>
    <dbReference type="NCBI Taxonomy" id="259945"/>
    <lineage>
        <taxon>Bacteria</taxon>
        <taxon>Bacillati</taxon>
        <taxon>Cyanobacteriota</taxon>
        <taxon>Cyanophyceae</taxon>
        <taxon>Oscillatoriophycideae</taxon>
        <taxon>Oscillatoriales</taxon>
        <taxon>Microcoleaceae</taxon>
        <taxon>Microcoleus</taxon>
        <taxon>environmental samples</taxon>
    </lineage>
</organism>
<gene>
    <name evidence="1" type="ORF">AVDCRST_MAG84-1450</name>
</gene>